<sequence length="157" mass="18313">MTWLYNRQPIEELPSEAFGFVYLIEHLPSKRRYIGRKNKTSVKTKKMTKADLAAQKLTCPRCRKTKMKVSSESDWRTYFGSNQTLKELVKQEPTAHFRRTILELAHGPKHLTYLEMKHIFAHNALEDPRYFNDNIQGSIFQRDLVPHKHGAEAEAGV</sequence>
<dbReference type="InterPro" id="IPR045566">
    <property type="entry name" value="SegE-like_GIY-YIG"/>
</dbReference>
<proteinExistence type="predicted"/>
<dbReference type="Proteomes" id="UP000474175">
    <property type="component" value="Unassembled WGS sequence"/>
</dbReference>
<reference evidence="2 3" key="1">
    <citation type="submission" date="2020-02" db="EMBL/GenBank/DDBJ databases">
        <title>Draft genome sequence of two Spirosoma agri KCTC 52727 and Spirosoma terrae KCTC 52035.</title>
        <authorList>
            <person name="Rojas J."/>
            <person name="Ambika Manirajan B."/>
            <person name="Suarez C."/>
            <person name="Ratering S."/>
            <person name="Schnell S."/>
        </authorList>
    </citation>
    <scope>NUCLEOTIDE SEQUENCE [LARGE SCALE GENOMIC DNA]</scope>
    <source>
        <strain evidence="2 3">KCTC 52035</strain>
    </source>
</reference>
<gene>
    <name evidence="2" type="ORF">GK108_12310</name>
</gene>
<evidence type="ECO:0000259" key="1">
    <source>
        <dbReference type="Pfam" id="PF19835"/>
    </source>
</evidence>
<evidence type="ECO:0000313" key="3">
    <source>
        <dbReference type="Proteomes" id="UP000474175"/>
    </source>
</evidence>
<dbReference type="AlphaFoldDB" id="A0A6L9LB34"/>
<dbReference type="EMBL" id="JAAFZH010000004">
    <property type="protein sequence ID" value="NDU95658.1"/>
    <property type="molecule type" value="Genomic_DNA"/>
</dbReference>
<comment type="caution">
    <text evidence="2">The sequence shown here is derived from an EMBL/GenBank/DDBJ whole genome shotgun (WGS) entry which is preliminary data.</text>
</comment>
<name>A0A6L9LB34_9BACT</name>
<organism evidence="2 3">
    <name type="scientific">Spirosoma terrae</name>
    <dbReference type="NCBI Taxonomy" id="1968276"/>
    <lineage>
        <taxon>Bacteria</taxon>
        <taxon>Pseudomonadati</taxon>
        <taxon>Bacteroidota</taxon>
        <taxon>Cytophagia</taxon>
        <taxon>Cytophagales</taxon>
        <taxon>Cytophagaceae</taxon>
        <taxon>Spirosoma</taxon>
    </lineage>
</organism>
<evidence type="ECO:0000313" key="2">
    <source>
        <dbReference type="EMBL" id="NDU95658.1"/>
    </source>
</evidence>
<protein>
    <recommendedName>
        <fullName evidence="1">Putative endonuclease SegE-like GIY-YIG domain-containing protein</fullName>
    </recommendedName>
</protein>
<keyword evidence="3" id="KW-1185">Reference proteome</keyword>
<dbReference type="RefSeq" id="WP_163948119.1">
    <property type="nucleotide sequence ID" value="NZ_JAAFZH010000004.1"/>
</dbReference>
<feature type="domain" description="Putative endonuclease SegE-like GIY-YIG" evidence="1">
    <location>
        <begin position="3"/>
        <end position="135"/>
    </location>
</feature>
<accession>A0A6L9LB34</accession>
<dbReference type="Pfam" id="PF19835">
    <property type="entry name" value="SegE_GIY-YIG"/>
    <property type="match status" value="1"/>
</dbReference>